<sequence length="122" mass="14532">MQIDWGIEAKSKIKTWNDENKPKTKCRTRYHDHAFVCFGIMQKNKACDVKLDKVSAFAQIVFTSSDRTMENDALDHCSKGKKPLLYRKRRQSFPRRTFISVDKLYKHHDHRFMTFLIIFSET</sequence>
<keyword evidence="2" id="KW-1185">Reference proteome</keyword>
<organism evidence="1 2">
    <name type="scientific">Vibrio owensii</name>
    <dbReference type="NCBI Taxonomy" id="696485"/>
    <lineage>
        <taxon>Bacteria</taxon>
        <taxon>Pseudomonadati</taxon>
        <taxon>Pseudomonadota</taxon>
        <taxon>Gammaproteobacteria</taxon>
        <taxon>Vibrionales</taxon>
        <taxon>Vibrionaceae</taxon>
        <taxon>Vibrio</taxon>
    </lineage>
</organism>
<dbReference type="Proteomes" id="UP000272136">
    <property type="component" value="Chromosome 2"/>
</dbReference>
<gene>
    <name evidence="1" type="ORF">D0812_28140</name>
</gene>
<protein>
    <submittedName>
        <fullName evidence="1">Uncharacterized protein</fullName>
    </submittedName>
</protein>
<dbReference type="EMBL" id="CP033138">
    <property type="protein sequence ID" value="AYO18208.1"/>
    <property type="molecule type" value="Genomic_DNA"/>
</dbReference>
<name>A0ABM6ZR64_9VIBR</name>
<evidence type="ECO:0000313" key="1">
    <source>
        <dbReference type="EMBL" id="AYO18208.1"/>
    </source>
</evidence>
<evidence type="ECO:0000313" key="2">
    <source>
        <dbReference type="Proteomes" id="UP000272136"/>
    </source>
</evidence>
<reference evidence="1 2" key="1">
    <citation type="submission" date="2018-10" db="EMBL/GenBank/DDBJ databases">
        <title>Whole Genome of Vibrio owensii strain 170502, isolated from Acute Hepatopancreatic Necrosis Disease (AHPND) shrimp.</title>
        <authorList>
            <person name="Yan M."/>
            <person name="Wang X."/>
            <person name="Wang Y."/>
        </authorList>
    </citation>
    <scope>NUCLEOTIDE SEQUENCE [LARGE SCALE GENOMIC DNA]</scope>
    <source>
        <strain evidence="1 2">1700302</strain>
    </source>
</reference>
<accession>A0ABM6ZR64</accession>
<proteinExistence type="predicted"/>